<dbReference type="Gene3D" id="3.40.50.300">
    <property type="entry name" value="P-loop containing nucleotide triphosphate hydrolases"/>
    <property type="match status" value="1"/>
</dbReference>
<name>A0A6P2C2J8_9ACTN</name>
<dbReference type="InterPro" id="IPR017871">
    <property type="entry name" value="ABC_transporter-like_CS"/>
</dbReference>
<dbReference type="EMBL" id="RPFW01000003">
    <property type="protein sequence ID" value="TVZ04705.1"/>
    <property type="molecule type" value="Genomic_DNA"/>
</dbReference>
<evidence type="ECO:0000256" key="4">
    <source>
        <dbReference type="ARBA" id="ARBA00022840"/>
    </source>
</evidence>
<dbReference type="CDD" id="cd03224">
    <property type="entry name" value="ABC_TM1139_LivF_branched"/>
    <property type="match status" value="1"/>
</dbReference>
<keyword evidence="2" id="KW-0813">Transport</keyword>
<dbReference type="OrthoDB" id="9776369at2"/>
<evidence type="ECO:0000313" key="7">
    <source>
        <dbReference type="EMBL" id="TVZ04705.1"/>
    </source>
</evidence>
<organism evidence="7 8">
    <name type="scientific">Trebonia kvetii</name>
    <dbReference type="NCBI Taxonomy" id="2480626"/>
    <lineage>
        <taxon>Bacteria</taxon>
        <taxon>Bacillati</taxon>
        <taxon>Actinomycetota</taxon>
        <taxon>Actinomycetes</taxon>
        <taxon>Streptosporangiales</taxon>
        <taxon>Treboniaceae</taxon>
        <taxon>Trebonia</taxon>
    </lineage>
</organism>
<keyword evidence="4 7" id="KW-0067">ATP-binding</keyword>
<dbReference type="GO" id="GO:0015658">
    <property type="term" value="F:branched-chain amino acid transmembrane transporter activity"/>
    <property type="evidence" value="ECO:0007669"/>
    <property type="project" value="TreeGrafter"/>
</dbReference>
<dbReference type="InterPro" id="IPR052156">
    <property type="entry name" value="BCAA_Transport_ATP-bd_LivF"/>
</dbReference>
<dbReference type="GO" id="GO:0015807">
    <property type="term" value="P:L-amino acid transport"/>
    <property type="evidence" value="ECO:0007669"/>
    <property type="project" value="TreeGrafter"/>
</dbReference>
<evidence type="ECO:0000256" key="3">
    <source>
        <dbReference type="ARBA" id="ARBA00022741"/>
    </source>
</evidence>
<keyword evidence="8" id="KW-1185">Reference proteome</keyword>
<dbReference type="AlphaFoldDB" id="A0A6P2C2J8"/>
<dbReference type="InterPro" id="IPR027417">
    <property type="entry name" value="P-loop_NTPase"/>
</dbReference>
<comment type="caution">
    <text evidence="7">The sequence shown here is derived from an EMBL/GenBank/DDBJ whole genome shotgun (WGS) entry which is preliminary data.</text>
</comment>
<evidence type="ECO:0000256" key="1">
    <source>
        <dbReference type="ARBA" id="ARBA00005417"/>
    </source>
</evidence>
<accession>A0A6P2C2J8</accession>
<dbReference type="GO" id="GO:0016887">
    <property type="term" value="F:ATP hydrolysis activity"/>
    <property type="evidence" value="ECO:0007669"/>
    <property type="project" value="InterPro"/>
</dbReference>
<dbReference type="SMART" id="SM00382">
    <property type="entry name" value="AAA"/>
    <property type="match status" value="1"/>
</dbReference>
<evidence type="ECO:0000256" key="5">
    <source>
        <dbReference type="ARBA" id="ARBA00022970"/>
    </source>
</evidence>
<feature type="domain" description="ABC transporter" evidence="6">
    <location>
        <begin position="23"/>
        <end position="250"/>
    </location>
</feature>
<dbReference type="SUPFAM" id="SSF52540">
    <property type="entry name" value="P-loop containing nucleoside triphosphate hydrolases"/>
    <property type="match status" value="1"/>
</dbReference>
<evidence type="ECO:0000259" key="6">
    <source>
        <dbReference type="PROSITE" id="PS50893"/>
    </source>
</evidence>
<protein>
    <submittedName>
        <fullName evidence="7">ABC transporter ATP-binding protein</fullName>
    </submittedName>
</protein>
<dbReference type="PANTHER" id="PTHR43820:SF4">
    <property type="entry name" value="HIGH-AFFINITY BRANCHED-CHAIN AMINO ACID TRANSPORT ATP-BINDING PROTEIN LIVF"/>
    <property type="match status" value="1"/>
</dbReference>
<dbReference type="PROSITE" id="PS50893">
    <property type="entry name" value="ABC_TRANSPORTER_2"/>
    <property type="match status" value="1"/>
</dbReference>
<proteinExistence type="inferred from homology"/>
<comment type="similarity">
    <text evidence="1">Belongs to the ABC transporter superfamily.</text>
</comment>
<dbReference type="GO" id="GO:0005524">
    <property type="term" value="F:ATP binding"/>
    <property type="evidence" value="ECO:0007669"/>
    <property type="project" value="UniProtKB-KW"/>
</dbReference>
<gene>
    <name evidence="7" type="ORF">EAS64_18605</name>
</gene>
<dbReference type="InterPro" id="IPR003593">
    <property type="entry name" value="AAA+_ATPase"/>
</dbReference>
<dbReference type="PROSITE" id="PS00211">
    <property type="entry name" value="ABC_TRANSPORTER_1"/>
    <property type="match status" value="1"/>
</dbReference>
<dbReference type="PANTHER" id="PTHR43820">
    <property type="entry name" value="HIGH-AFFINITY BRANCHED-CHAIN AMINO ACID TRANSPORT ATP-BINDING PROTEIN LIVF"/>
    <property type="match status" value="1"/>
</dbReference>
<keyword evidence="3" id="KW-0547">Nucleotide-binding</keyword>
<dbReference type="Proteomes" id="UP000460272">
    <property type="component" value="Unassembled WGS sequence"/>
</dbReference>
<reference evidence="7 8" key="1">
    <citation type="submission" date="2018-11" db="EMBL/GenBank/DDBJ databases">
        <title>Trebonia kvetii gen.nov., sp.nov., a novel acidophilic actinobacterium, and proposal of the new actinobacterial family Treboniaceae fam. nov.</title>
        <authorList>
            <person name="Rapoport D."/>
            <person name="Sagova-Mareckova M."/>
            <person name="Sedlacek I."/>
            <person name="Provaznik J."/>
            <person name="Kralova S."/>
            <person name="Pavlinic D."/>
            <person name="Benes V."/>
            <person name="Kopecky J."/>
        </authorList>
    </citation>
    <scope>NUCLEOTIDE SEQUENCE [LARGE SCALE GENOMIC DNA]</scope>
    <source>
        <strain evidence="7 8">15Tr583</strain>
    </source>
</reference>
<keyword evidence="5" id="KW-0029">Amino-acid transport</keyword>
<evidence type="ECO:0000256" key="2">
    <source>
        <dbReference type="ARBA" id="ARBA00022448"/>
    </source>
</evidence>
<evidence type="ECO:0000313" key="8">
    <source>
        <dbReference type="Proteomes" id="UP000460272"/>
    </source>
</evidence>
<dbReference type="InterPro" id="IPR003439">
    <property type="entry name" value="ABC_transporter-like_ATP-bd"/>
</dbReference>
<dbReference type="Pfam" id="PF00005">
    <property type="entry name" value="ABC_tran"/>
    <property type="match status" value="1"/>
</dbReference>
<sequence>MTDDGNATQPGDAAAAATAQPVLELDGLTSGYNGAAVLRDISLSVRPGEVVALLGANGAGKTSTLMTISGIVKPMRGRVLFNSADLKGTSPDARARLGVAHVPEGRGVFFGLTVAEHFRLASRGETLDAAAAYRYFPALEQLSGRRAGLLSGGEQQMLALGRALARRPKLLMIDELSLGLAPIIVERLLPVVRDYAKDSGCGVLLVEQHVELALTVADRGFVLSHGEITTHGDVAALKANPELVLSSYLGEQAVQDGNGK</sequence>